<feature type="domain" description="ELP1 N-terminal second beta-propeller" evidence="10">
    <location>
        <begin position="475"/>
        <end position="774"/>
    </location>
</feature>
<dbReference type="Pfam" id="PF23878">
    <property type="entry name" value="TPR_ELP1"/>
    <property type="match status" value="1"/>
</dbReference>
<dbReference type="SUPFAM" id="SSF82171">
    <property type="entry name" value="DPP6 N-terminal domain-like"/>
    <property type="match status" value="1"/>
</dbReference>
<dbReference type="GO" id="GO:0033588">
    <property type="term" value="C:elongator holoenzyme complex"/>
    <property type="evidence" value="ECO:0007669"/>
    <property type="project" value="InterPro"/>
</dbReference>
<feature type="region of interest" description="Disordered" evidence="8">
    <location>
        <begin position="1253"/>
        <end position="1284"/>
    </location>
</feature>
<dbReference type="GO" id="GO:0005829">
    <property type="term" value="C:cytosol"/>
    <property type="evidence" value="ECO:0007669"/>
    <property type="project" value="TreeGrafter"/>
</dbReference>
<proteinExistence type="inferred from homology"/>
<evidence type="ECO:0000259" key="12">
    <source>
        <dbReference type="Pfam" id="PF23925"/>
    </source>
</evidence>
<dbReference type="PANTHER" id="PTHR12747:SF0">
    <property type="entry name" value="ELONGATOR COMPLEX PROTEIN 1"/>
    <property type="match status" value="1"/>
</dbReference>
<evidence type="ECO:0000256" key="7">
    <source>
        <dbReference type="ARBA" id="ARBA00032958"/>
    </source>
</evidence>
<dbReference type="InterPro" id="IPR015943">
    <property type="entry name" value="WD40/YVTN_repeat-like_dom_sf"/>
</dbReference>
<feature type="domain" description="ELP1 alpha-solenoid" evidence="12">
    <location>
        <begin position="798"/>
        <end position="1000"/>
    </location>
</feature>
<evidence type="ECO:0000256" key="5">
    <source>
        <dbReference type="ARBA" id="ARBA00022694"/>
    </source>
</evidence>
<evidence type="ECO:0000313" key="14">
    <source>
        <dbReference type="EMBL" id="CAI5796843.1"/>
    </source>
</evidence>
<dbReference type="EMBL" id="OX395142">
    <property type="protein sequence ID" value="CAI5796843.1"/>
    <property type="molecule type" value="Genomic_DNA"/>
</dbReference>
<dbReference type="Pfam" id="PF04762">
    <property type="entry name" value="Beta-prop_ELP1_1st"/>
    <property type="match status" value="1"/>
</dbReference>
<dbReference type="GO" id="GO:0000049">
    <property type="term" value="F:tRNA binding"/>
    <property type="evidence" value="ECO:0007669"/>
    <property type="project" value="TreeGrafter"/>
</dbReference>
<feature type="compositionally biased region" description="Polar residues" evidence="8">
    <location>
        <begin position="1253"/>
        <end position="1269"/>
    </location>
</feature>
<feature type="compositionally biased region" description="Basic residues" evidence="8">
    <location>
        <begin position="1270"/>
        <end position="1282"/>
    </location>
</feature>
<gene>
    <name evidence="14" type="ORF">PODLI_1B022271</name>
</gene>
<evidence type="ECO:0000259" key="13">
    <source>
        <dbReference type="Pfam" id="PF23936"/>
    </source>
</evidence>
<feature type="domain" description="ELP1 first N-terminal beta-propeller" evidence="9">
    <location>
        <begin position="81"/>
        <end position="436"/>
    </location>
</feature>
<dbReference type="PIRSF" id="PIRSF017233">
    <property type="entry name" value="IKAP"/>
    <property type="match status" value="1"/>
</dbReference>
<dbReference type="InterPro" id="IPR056169">
    <property type="entry name" value="HB_ELP1"/>
</dbReference>
<evidence type="ECO:0000256" key="1">
    <source>
        <dbReference type="ARBA" id="ARBA00004496"/>
    </source>
</evidence>
<keyword evidence="15" id="KW-1185">Reference proteome</keyword>
<dbReference type="PANTHER" id="PTHR12747">
    <property type="entry name" value="ELONGATOR COMPLEX PROTEIN 1"/>
    <property type="match status" value="1"/>
</dbReference>
<evidence type="ECO:0000259" key="11">
    <source>
        <dbReference type="Pfam" id="PF23878"/>
    </source>
</evidence>
<organism evidence="14 15">
    <name type="scientific">Podarcis lilfordi</name>
    <name type="common">Lilford's wall lizard</name>
    <dbReference type="NCBI Taxonomy" id="74358"/>
    <lineage>
        <taxon>Eukaryota</taxon>
        <taxon>Metazoa</taxon>
        <taxon>Chordata</taxon>
        <taxon>Craniata</taxon>
        <taxon>Vertebrata</taxon>
        <taxon>Euteleostomi</taxon>
        <taxon>Lepidosauria</taxon>
        <taxon>Squamata</taxon>
        <taxon>Bifurcata</taxon>
        <taxon>Unidentata</taxon>
        <taxon>Episquamata</taxon>
        <taxon>Laterata</taxon>
        <taxon>Lacertibaenia</taxon>
        <taxon>Lacertidae</taxon>
        <taxon>Podarcis</taxon>
    </lineage>
</organism>
<dbReference type="Gene3D" id="2.130.10.10">
    <property type="entry name" value="YVTN repeat-like/Quinoprotein amine dehydrogenase"/>
    <property type="match status" value="1"/>
</dbReference>
<evidence type="ECO:0000259" key="9">
    <source>
        <dbReference type="Pfam" id="PF04762"/>
    </source>
</evidence>
<dbReference type="Proteomes" id="UP001178461">
    <property type="component" value="Chromosome 17"/>
</dbReference>
<dbReference type="GO" id="GO:0002926">
    <property type="term" value="P:tRNA wobble base 5-methoxycarbonylmethyl-2-thiouridinylation"/>
    <property type="evidence" value="ECO:0007669"/>
    <property type="project" value="TreeGrafter"/>
</dbReference>
<dbReference type="InterPro" id="IPR056167">
    <property type="entry name" value="A-sol_ELP1"/>
</dbReference>
<name>A0AA35LJA0_9SAUR</name>
<comment type="subcellular location">
    <subcellularLocation>
        <location evidence="1">Cytoplasm</location>
    </subcellularLocation>
</comment>
<evidence type="ECO:0000256" key="8">
    <source>
        <dbReference type="SAM" id="MobiDB-lite"/>
    </source>
</evidence>
<dbReference type="InterPro" id="IPR056165">
    <property type="entry name" value="Beta-prop_ELP1_2nd"/>
</dbReference>
<evidence type="ECO:0000259" key="10">
    <source>
        <dbReference type="Pfam" id="PF23797"/>
    </source>
</evidence>
<feature type="domain" description="ELP1 three-helical bundle" evidence="13">
    <location>
        <begin position="1179"/>
        <end position="1349"/>
    </location>
</feature>
<evidence type="ECO:0000256" key="3">
    <source>
        <dbReference type="ARBA" id="ARBA00006086"/>
    </source>
</evidence>
<dbReference type="Pfam" id="PF23925">
    <property type="entry name" value="A-sol_ELP1"/>
    <property type="match status" value="1"/>
</dbReference>
<sequence>MRDQMLLEAAALGNLNACIRLFASPPRFNGFAALIPVMSPGTSECPQMPDRKCFEVYIARGQLGAACCKVQSVTLIWSLGMRNLKLLRTWECQPVRTVGTPQGFCLRADKGTLLVSTEYGIVEVDPTTQEVTNEVSLLAEGFLPEDGSGFIVGIEDLPDQEFVCVATATGDVILCNLNTNQLECVGSVDSGLTVMSWSPDQELVLLATGQQTLILMTRDFEPITESQIHQDDFGEGKFITVGWGKKETQFHGSEGKKAARTKPVEVLPALPWDDRRPRITWRGDGQYFAVSAVCPETGARKVRVWSRELVLQTTSEPVPGLEQALAWKPSGSLIASTQDKANKHDVVFFEKNGLLHGEFTLPFQKGQVKVNELLWNSDSMILAVWLEELKTEDTAQPKTYVQLWTTGNYHWYLKQSLHFDSSEGSQSIVSLAWDQEMPYRLHILCQQWLYLCYDWQWSTDRSSGEGASDLASVAVIDGDKVLLTAFRHAVAPPPLCSYQLQLPCSVNQVAFLMEPSRSGDLAVLDASNRISIYRADGQTDTDATVKTGAVGGSRCKVAVPRLEKTYRFDLGDNRDGKNPLWLRLVTWLQDDLFLAAGQAYLPAHTSIHHLNLSSSAEEGSIDICSPVTVDGDVISLCCNPKTKAVALQLSDGQIMKYLWGAEKPVVTPWLNSSGSAVQFPSPCMQTALAVVGGEETIFGLTDRCRFFINDIEVASNVTSFAIHDEFLLLTTHAHTCQCLSLRNTSLKALRSGLGNASVPNSETQRKVERGSRIVTIVPQDTKLILQMPRGNLETVHHRALVLAQVRKWLDCLQFKEAFECMRKLRINLNLIYDHNPKVFLENVETFIKQIDSVSFINLFLTELKEEDYTKTMYPPLEPTNVCELHNSDGKKVNLICDAMRTAMENISTTKYCLSILTSHVKKSPPELETALQRIRKLREQTSITAGSVSAEEALKYLLYLVDVNELYDHSLGTYDFDLVIMVAEKSQKDPKEYLPFLNKLKKMENNYQRYSIDKYLKRYSKALHHLSKCGPEHFSEFLNLVVDQNLFNEALKLYLPDSQEYKTVSYAYGEHLIQKHLPEQAGLIFFRCGAFERALDAFLISGNWQLALTAAGELCYTEDKLANLARNMAGKFVEKRKYADAAILLEQYAKDYEEAILLLLEGTTWDEALRLIYKYNRTDILETNFRPSLLEVQKNHLAFLETQKAAFSCHQKRLSVVRELKQQARNEMLDLELPNCPESDLFSDASSMVTASDASSKYTHSNSRISARSSKNRRKAERKKHSLKEGSPLEDVALLEVLGEIVRSIDNLKGEIHSLLKHLVLFGYDGRAQELQQAFEETLRMVERSLLEIWTPDLQQIPANSILGPNSTANSISAAYNQQKTMAPASQDPEFFIPPKLNKSIQWKLNLLQ</sequence>
<feature type="domain" description="ELP1 TPR" evidence="11">
    <location>
        <begin position="1007"/>
        <end position="1170"/>
    </location>
</feature>
<protein>
    <recommendedName>
        <fullName evidence="6">Elongator complex protein 1</fullName>
    </recommendedName>
    <alternativeName>
        <fullName evidence="7">IkappaB kinase complex-associated protein</fullName>
    </alternativeName>
</protein>
<evidence type="ECO:0000313" key="15">
    <source>
        <dbReference type="Proteomes" id="UP001178461"/>
    </source>
</evidence>
<dbReference type="Pfam" id="PF23936">
    <property type="entry name" value="HB_ELP1"/>
    <property type="match status" value="1"/>
</dbReference>
<comment type="similarity">
    <text evidence="3">Belongs to the ELP1/IKA1 family.</text>
</comment>
<dbReference type="Pfam" id="PF23797">
    <property type="entry name" value="Beta-prop_ELP1_2nd"/>
    <property type="match status" value="1"/>
</dbReference>
<dbReference type="InterPro" id="IPR006849">
    <property type="entry name" value="Elp1"/>
</dbReference>
<dbReference type="InterPro" id="IPR056166">
    <property type="entry name" value="TPR_ELP1"/>
</dbReference>
<evidence type="ECO:0000256" key="4">
    <source>
        <dbReference type="ARBA" id="ARBA00022490"/>
    </source>
</evidence>
<evidence type="ECO:0000256" key="2">
    <source>
        <dbReference type="ARBA" id="ARBA00005043"/>
    </source>
</evidence>
<reference evidence="14" key="1">
    <citation type="submission" date="2022-12" db="EMBL/GenBank/DDBJ databases">
        <authorList>
            <person name="Alioto T."/>
            <person name="Alioto T."/>
            <person name="Gomez Garrido J."/>
        </authorList>
    </citation>
    <scope>NUCLEOTIDE SEQUENCE</scope>
</reference>
<dbReference type="InterPro" id="IPR056164">
    <property type="entry name" value="Beta-prop_ELP1_1st"/>
</dbReference>
<comment type="pathway">
    <text evidence="2">tRNA modification; 5-methoxycarbonylmethyl-2-thiouridine-tRNA biosynthesis.</text>
</comment>
<accession>A0AA35LJA0</accession>
<keyword evidence="4" id="KW-0963">Cytoplasm</keyword>
<keyword evidence="5" id="KW-0819">tRNA processing</keyword>
<evidence type="ECO:0000256" key="6">
    <source>
        <dbReference type="ARBA" id="ARBA00029535"/>
    </source>
</evidence>